<sequence>MPFTLTDADDSFPTGPQDNSGDDAINALLGNDTVLAGTGNDTVVGGGGNDSILGEAGDDLIDGNGDNDTVYGGDGGDVLGGQEGNDRLYGDAGDDQVSGGIGNDFLYGGLNRDTLFGEGGNDRLLAGEDDDSLSGGAGFDTLYGGGGNDTLSFGLDGDSAFGDGGNDLFQLDTPGTGVADGGAGRDSITGGTTFDLTGVTPTGIETLLVSQGLIGVTNVVATAAQYAQFIRIEDTFALSDVTRLGITTDGAVDFSAKLAPGLKLYVTLANGIGSDVVGGRWADTIVGGIGNDTISGSSGADSLIGGEGANLIDGGTGIDTMEGGSGNDTFRVQEQADVITGNGGFDEVWTDLSTYTVHQFISRAVYAGASDWRCIGSTGLGSTGDNEIVGGAGSDTLNGGNGTFSGNDKLYGNEGNDRLIGGFGFDLLDGGLGNDTMIGGNDNDTYVVNSALDSIVEAFGGGTDTVQTNLSYVLGAELENLTLTGSANRNGTGNALDNLLTGNAGANLLSGQDGNDTLQGNAGADTLTGGLGADRFIFTALAQSPAIPGAHDEIADFSSAQGDRIDLSALDPLPAAGDQAFALDLNGDFARGEIRLTQQGADLLVEINADADAAADLALLLRNTASLAAGDFVL</sequence>
<name>A0A8G1A054_9RHOB</name>
<dbReference type="InterPro" id="IPR050557">
    <property type="entry name" value="RTX_toxin/Mannuronan_C5-epim"/>
</dbReference>
<dbReference type="SUPFAM" id="SSF51120">
    <property type="entry name" value="beta-Roll"/>
    <property type="match status" value="4"/>
</dbReference>
<feature type="compositionally biased region" description="Low complexity" evidence="3">
    <location>
        <begin position="62"/>
        <end position="71"/>
    </location>
</feature>
<dbReference type="KEGG" id="nsm:JO391_09805"/>
<keyword evidence="2" id="KW-0964">Secreted</keyword>
<dbReference type="GO" id="GO:0005509">
    <property type="term" value="F:calcium ion binding"/>
    <property type="evidence" value="ECO:0007669"/>
    <property type="project" value="InterPro"/>
</dbReference>
<dbReference type="PRINTS" id="PR00313">
    <property type="entry name" value="CABNDNGRPT"/>
</dbReference>
<feature type="region of interest" description="Disordered" evidence="3">
    <location>
        <begin position="1"/>
        <end position="21"/>
    </location>
</feature>
<gene>
    <name evidence="4" type="ORF">JO391_09805</name>
</gene>
<evidence type="ECO:0000256" key="2">
    <source>
        <dbReference type="ARBA" id="ARBA00022525"/>
    </source>
</evidence>
<dbReference type="InterPro" id="IPR018511">
    <property type="entry name" value="Hemolysin-typ_Ca-bd_CS"/>
</dbReference>
<comment type="subcellular location">
    <subcellularLocation>
        <location evidence="1">Secreted</location>
    </subcellularLocation>
</comment>
<protein>
    <recommendedName>
        <fullName evidence="6">Calcium-binding protein</fullName>
    </recommendedName>
</protein>
<reference evidence="4" key="1">
    <citation type="submission" date="2021-02" db="EMBL/GenBank/DDBJ databases">
        <title>Rhodobacter shimadae sp. nov., an aerobic anoxygenic phototrophic bacterium isolated from a hot spring.</title>
        <authorList>
            <person name="Muramatsu S."/>
            <person name="Haruta S."/>
            <person name="Hirose S."/>
            <person name="Hanada S."/>
        </authorList>
    </citation>
    <scope>NUCLEOTIDE SEQUENCE</scope>
    <source>
        <strain evidence="4">N10</strain>
    </source>
</reference>
<evidence type="ECO:0000313" key="5">
    <source>
        <dbReference type="Proteomes" id="UP000826300"/>
    </source>
</evidence>
<dbReference type="Proteomes" id="UP000826300">
    <property type="component" value="Chromosome"/>
</dbReference>
<dbReference type="RefSeq" id="WP_220664350.1">
    <property type="nucleotide sequence ID" value="NZ_CP069370.1"/>
</dbReference>
<dbReference type="GO" id="GO:0005576">
    <property type="term" value="C:extracellular region"/>
    <property type="evidence" value="ECO:0007669"/>
    <property type="project" value="UniProtKB-SubCell"/>
</dbReference>
<dbReference type="InterPro" id="IPR001343">
    <property type="entry name" value="Hemolysn_Ca-bd"/>
</dbReference>
<proteinExistence type="predicted"/>
<dbReference type="AlphaFoldDB" id="A0A8G1A054"/>
<keyword evidence="5" id="KW-1185">Reference proteome</keyword>
<evidence type="ECO:0000313" key="4">
    <source>
        <dbReference type="EMBL" id="QYZ71754.1"/>
    </source>
</evidence>
<dbReference type="PROSITE" id="PS00330">
    <property type="entry name" value="HEMOLYSIN_CALCIUM"/>
    <property type="match status" value="3"/>
</dbReference>
<dbReference type="Pfam" id="PF00353">
    <property type="entry name" value="HemolysinCabind"/>
    <property type="match status" value="9"/>
</dbReference>
<accession>A0A8G1A054</accession>
<feature type="region of interest" description="Disordered" evidence="3">
    <location>
        <begin position="55"/>
        <end position="84"/>
    </location>
</feature>
<dbReference type="EMBL" id="CP069370">
    <property type="protein sequence ID" value="QYZ71754.1"/>
    <property type="molecule type" value="Genomic_DNA"/>
</dbReference>
<dbReference type="PANTHER" id="PTHR38340">
    <property type="entry name" value="S-LAYER PROTEIN"/>
    <property type="match status" value="1"/>
</dbReference>
<evidence type="ECO:0000256" key="1">
    <source>
        <dbReference type="ARBA" id="ARBA00004613"/>
    </source>
</evidence>
<feature type="compositionally biased region" description="Gly residues" evidence="3">
    <location>
        <begin position="72"/>
        <end position="83"/>
    </location>
</feature>
<dbReference type="PANTHER" id="PTHR38340:SF1">
    <property type="entry name" value="S-LAYER PROTEIN"/>
    <property type="match status" value="1"/>
</dbReference>
<evidence type="ECO:0008006" key="6">
    <source>
        <dbReference type="Google" id="ProtNLM"/>
    </source>
</evidence>
<dbReference type="InterPro" id="IPR011049">
    <property type="entry name" value="Serralysin-like_metalloprot_C"/>
</dbReference>
<dbReference type="Gene3D" id="2.150.10.10">
    <property type="entry name" value="Serralysin-like metalloprotease, C-terminal"/>
    <property type="match status" value="5"/>
</dbReference>
<organism evidence="4 5">
    <name type="scientific">Neotabrizicola shimadae</name>
    <dbReference type="NCBI Taxonomy" id="2807096"/>
    <lineage>
        <taxon>Bacteria</taxon>
        <taxon>Pseudomonadati</taxon>
        <taxon>Pseudomonadota</taxon>
        <taxon>Alphaproteobacteria</taxon>
        <taxon>Rhodobacterales</taxon>
        <taxon>Paracoccaceae</taxon>
        <taxon>Neotabrizicola</taxon>
    </lineage>
</organism>
<evidence type="ECO:0000256" key="3">
    <source>
        <dbReference type="SAM" id="MobiDB-lite"/>
    </source>
</evidence>